<accession>A0A183BAZ8</accession>
<dbReference type="AlphaFoldDB" id="A0A183BAZ8"/>
<proteinExistence type="predicted"/>
<protein>
    <submittedName>
        <fullName evidence="1">Carotenoid 1,2-hydratase</fullName>
    </submittedName>
</protein>
<name>A0A183BAZ8_9TREM</name>
<organism evidence="1">
    <name type="scientific">Echinostoma caproni</name>
    <dbReference type="NCBI Taxonomy" id="27848"/>
    <lineage>
        <taxon>Eukaryota</taxon>
        <taxon>Metazoa</taxon>
        <taxon>Spiralia</taxon>
        <taxon>Lophotrochozoa</taxon>
        <taxon>Platyhelminthes</taxon>
        <taxon>Trematoda</taxon>
        <taxon>Digenea</taxon>
        <taxon>Plagiorchiida</taxon>
        <taxon>Echinostomata</taxon>
        <taxon>Echinostomatoidea</taxon>
        <taxon>Echinostomatidae</taxon>
        <taxon>Echinostoma</taxon>
    </lineage>
</organism>
<dbReference type="WBParaSite" id="ECPE_0001642601-mRNA-1">
    <property type="protein sequence ID" value="ECPE_0001642601-mRNA-1"/>
    <property type="gene ID" value="ECPE_0001642601"/>
</dbReference>
<evidence type="ECO:0000313" key="1">
    <source>
        <dbReference type="WBParaSite" id="ECPE_0001642601-mRNA-1"/>
    </source>
</evidence>
<sequence length="110" mass="11756">LRLLHGTWTGLYSAAAGTPAVLDQTAVGPLRVFGGGWVERIPAARSLIGWYDRPMVFSGPGPSVLRARHTLSANRILESWLLRSTSLAAAASALLIPRSNPLLASANRRL</sequence>
<reference evidence="1" key="1">
    <citation type="submission" date="2016-06" db="UniProtKB">
        <authorList>
            <consortium name="WormBaseParasite"/>
        </authorList>
    </citation>
    <scope>IDENTIFICATION</scope>
</reference>